<dbReference type="AlphaFoldDB" id="A0AAD3SNF5"/>
<gene>
    <name evidence="1" type="ORF">Nepgr_015538</name>
</gene>
<dbReference type="PANTHER" id="PTHR11062">
    <property type="entry name" value="EXOSTOSIN HEPARAN SULFATE GLYCOSYLTRANSFERASE -RELATED"/>
    <property type="match status" value="1"/>
</dbReference>
<organism evidence="1 2">
    <name type="scientific">Nepenthes gracilis</name>
    <name type="common">Slender pitcher plant</name>
    <dbReference type="NCBI Taxonomy" id="150966"/>
    <lineage>
        <taxon>Eukaryota</taxon>
        <taxon>Viridiplantae</taxon>
        <taxon>Streptophyta</taxon>
        <taxon>Embryophyta</taxon>
        <taxon>Tracheophyta</taxon>
        <taxon>Spermatophyta</taxon>
        <taxon>Magnoliopsida</taxon>
        <taxon>eudicotyledons</taxon>
        <taxon>Gunneridae</taxon>
        <taxon>Pentapetalae</taxon>
        <taxon>Caryophyllales</taxon>
        <taxon>Nepenthaceae</taxon>
        <taxon>Nepenthes</taxon>
    </lineage>
</organism>
<keyword evidence="2" id="KW-1185">Reference proteome</keyword>
<proteinExistence type="predicted"/>
<evidence type="ECO:0000313" key="1">
    <source>
        <dbReference type="EMBL" id="GMH13697.1"/>
    </source>
</evidence>
<dbReference type="InterPro" id="IPR004263">
    <property type="entry name" value="Exostosin"/>
</dbReference>
<dbReference type="EMBL" id="BSYO01000013">
    <property type="protein sequence ID" value="GMH13697.1"/>
    <property type="molecule type" value="Genomic_DNA"/>
</dbReference>
<protein>
    <submittedName>
        <fullName evidence="1">Uncharacterized protein</fullName>
    </submittedName>
</protein>
<reference evidence="1" key="1">
    <citation type="submission" date="2023-05" db="EMBL/GenBank/DDBJ databases">
        <title>Nepenthes gracilis genome sequencing.</title>
        <authorList>
            <person name="Fukushima K."/>
        </authorList>
    </citation>
    <scope>NUCLEOTIDE SEQUENCE</scope>
    <source>
        <strain evidence="1">SING2019-196</strain>
    </source>
</reference>
<dbReference type="PANTHER" id="PTHR11062:SF210">
    <property type="entry name" value="EXOSTOSIN FAMILY PROTEIN"/>
    <property type="match status" value="1"/>
</dbReference>
<dbReference type="GO" id="GO:0016757">
    <property type="term" value="F:glycosyltransferase activity"/>
    <property type="evidence" value="ECO:0007669"/>
    <property type="project" value="InterPro"/>
</dbReference>
<sequence length="142" mass="16982">MSHFQKRNYHGYLRPILLKHWADCDLDMKIYGPMPRDATSKMNYIVQMKNSKYCLCPKGYEEIPNLKDILLILGEKYLEMQFSVRKIQQHFLWHAKPVKYDLFYVTLHSIWHNSVFEIKSKRMIGGFIKEKQAADGKRKRQG</sequence>
<accession>A0AAD3SNF5</accession>
<evidence type="ECO:0000313" key="2">
    <source>
        <dbReference type="Proteomes" id="UP001279734"/>
    </source>
</evidence>
<name>A0AAD3SNF5_NEPGR</name>
<dbReference type="Proteomes" id="UP001279734">
    <property type="component" value="Unassembled WGS sequence"/>
</dbReference>
<comment type="caution">
    <text evidence="1">The sequence shown here is derived from an EMBL/GenBank/DDBJ whole genome shotgun (WGS) entry which is preliminary data.</text>
</comment>